<sequence length="650" mass="75918">MIVKNKKINNKKYFVNFFNFISFLFNITILRISSKEMKIYKTFITTSLMTSWFLLLFNRFRSKRNNGMYLLFLSLLSPSLTYCQKTQESQVVNYKELPNPIHPPSDLWKKRNQNFISWGSTYERYKKEAPPSIGKAQKRIHLKGWKGEKLNAQFLVSTYKKPLNLSIDISDLKSSSTAYTIKNDLIETNFVRYVITDELNHDGKGGCGPRNAHDFDSTLVADPLDNITEVLPVPLHTTRPVWLKINIPPFAPAGTYKGFVKIKDHDRILKELIIYLKVINRTLPASKEWKFHLDLWQNPYAAARYYQVDPWSKAHFSVMKKDLKHYVEAGGKSITASIINKPWNGQTYDAYHSMVKWTLKKNGSWKFDFTTFDKWVTFMTDLGITKQINCYSMVPWSYSFDYFDEATNTVKTIKTQPGDPTYNRMWKSMLISFADHLEKKGWFEKTFIAMDERPKEVMLSTIALINSTGKNFNISFAGEKHAEIMNEIKDYCFPIDNPFSPETIINRKKKGFTTTFYTSCSQSFPNSFTFSDPGETEYYGWYAASHNLDGYLRWAYASWVAQPLLDSRYKTWAAGDTYLIYPDGRSSIRFEKLLEGIQYYEKIRVLKKELRKNTASWNKLEKVLEENKSAKNRQTLREQLIESKEIINSL</sequence>
<evidence type="ECO:0000259" key="2">
    <source>
        <dbReference type="Pfam" id="PF13320"/>
    </source>
</evidence>
<name>A0A2R3ZA01_9FLAO</name>
<dbReference type="AlphaFoldDB" id="A0A2R3ZA01"/>
<dbReference type="EMBL" id="CP028136">
    <property type="protein sequence ID" value="AVR47125.1"/>
    <property type="molecule type" value="Genomic_DNA"/>
</dbReference>
<dbReference type="Pfam" id="PF13320">
    <property type="entry name" value="GH123_cat"/>
    <property type="match status" value="1"/>
</dbReference>
<dbReference type="Proteomes" id="UP000241507">
    <property type="component" value="Chromosome"/>
</dbReference>
<evidence type="ECO:0000259" key="3">
    <source>
        <dbReference type="Pfam" id="PF22680"/>
    </source>
</evidence>
<keyword evidence="5" id="KW-1185">Reference proteome</keyword>
<keyword evidence="1" id="KW-1133">Transmembrane helix</keyword>
<dbReference type="RefSeq" id="WP_107013894.1">
    <property type="nucleotide sequence ID" value="NZ_CP028136.1"/>
</dbReference>
<evidence type="ECO:0000256" key="1">
    <source>
        <dbReference type="SAM" id="Phobius"/>
    </source>
</evidence>
<organism evidence="4 5">
    <name type="scientific">Christiangramia fulva</name>
    <dbReference type="NCBI Taxonomy" id="2126553"/>
    <lineage>
        <taxon>Bacteria</taxon>
        <taxon>Pseudomonadati</taxon>
        <taxon>Bacteroidota</taxon>
        <taxon>Flavobacteriia</taxon>
        <taxon>Flavobacteriales</taxon>
        <taxon>Flavobacteriaceae</taxon>
        <taxon>Christiangramia</taxon>
    </lineage>
</organism>
<evidence type="ECO:0000313" key="4">
    <source>
        <dbReference type="EMBL" id="AVR47125.1"/>
    </source>
</evidence>
<reference evidence="5" key="1">
    <citation type="submission" date="2018-03" db="EMBL/GenBank/DDBJ databases">
        <title>Gramella fulva sp. nov., isolated from a dry surface of tidal flat.</title>
        <authorList>
            <person name="Hwang S.H."/>
            <person name="Hwang W.M."/>
            <person name="Kang K."/>
            <person name="Ahn T.-Y."/>
        </authorList>
    </citation>
    <scope>NUCLEOTIDE SEQUENCE [LARGE SCALE GENOMIC DNA]</scope>
    <source>
        <strain evidence="5">SH35</strain>
    </source>
</reference>
<evidence type="ECO:0000313" key="5">
    <source>
        <dbReference type="Proteomes" id="UP000241507"/>
    </source>
</evidence>
<dbReference type="KEGG" id="grs:C7S20_18755"/>
<proteinExistence type="predicted"/>
<dbReference type="OrthoDB" id="197680at2"/>
<keyword evidence="1" id="KW-0472">Membrane</keyword>
<dbReference type="InterPro" id="IPR025150">
    <property type="entry name" value="GH123_cat"/>
</dbReference>
<keyword evidence="1" id="KW-0812">Transmembrane</keyword>
<feature type="transmembrane region" description="Helical" evidence="1">
    <location>
        <begin position="12"/>
        <end position="33"/>
    </location>
</feature>
<feature type="domain" description="Glycoside hydrolase 123 N-terminal" evidence="3">
    <location>
        <begin position="118"/>
        <end position="263"/>
    </location>
</feature>
<dbReference type="Pfam" id="PF22680">
    <property type="entry name" value="Glyco_hydro_123_N_2"/>
    <property type="match status" value="1"/>
</dbReference>
<gene>
    <name evidence="4" type="ORF">C7S20_18755</name>
</gene>
<feature type="domain" description="Glycoside hydrolase 123 catalytic" evidence="2">
    <location>
        <begin position="296"/>
        <end position="606"/>
    </location>
</feature>
<dbReference type="InterPro" id="IPR053850">
    <property type="entry name" value="Glyco_hydro_123_N_2"/>
</dbReference>
<accession>A0A2R3ZA01</accession>
<protein>
    <submittedName>
        <fullName evidence="4">Uncharacterized protein</fullName>
    </submittedName>
</protein>